<dbReference type="EMBL" id="CP021886">
    <property type="protein sequence ID" value="AWI34407.1"/>
    <property type="molecule type" value="Genomic_DNA"/>
</dbReference>
<sequence length="158" mass="17661">MEDEFSKEDEDFLNKLDYDTVVQKACQEIDVNNGSIKELKQGSAIVFLETSRKMALDKSGLIHSGNLYSSAAYAALLSVNNPNAIVIGAEVKFLAPLEVGNEVIFKAQTLQEDTKKREVKVEGFVLDIKIFDAMFYIAVFEKHVLSLHIAKEMDKKKG</sequence>
<reference evidence="1 2" key="1">
    <citation type="submission" date="2017-06" db="EMBL/GenBank/DDBJ databases">
        <title>Complete genome of Helicobacter apodemus.</title>
        <authorList>
            <person name="Cho S."/>
        </authorList>
    </citation>
    <scope>NUCLEOTIDE SEQUENCE [LARGE SCALE GENOMIC DNA]</scope>
    <source>
        <strain evidence="2">SNUVETPUB-15-01</strain>
    </source>
</reference>
<name>A0A2U8FF21_9HELI</name>
<gene>
    <name evidence="1" type="ORF">CDV25_06265</name>
</gene>
<accession>A0A2U8FF21</accession>
<dbReference type="InterPro" id="IPR029069">
    <property type="entry name" value="HotDog_dom_sf"/>
</dbReference>
<dbReference type="Proteomes" id="UP000244890">
    <property type="component" value="Chromosome"/>
</dbReference>
<proteinExistence type="predicted"/>
<protein>
    <recommendedName>
        <fullName evidence="3">Thioesterase</fullName>
    </recommendedName>
</protein>
<dbReference type="OrthoDB" id="5323777at2"/>
<dbReference type="Gene3D" id="3.10.129.10">
    <property type="entry name" value="Hotdog Thioesterase"/>
    <property type="match status" value="1"/>
</dbReference>
<dbReference type="SUPFAM" id="SSF54637">
    <property type="entry name" value="Thioesterase/thiol ester dehydrase-isomerase"/>
    <property type="match status" value="1"/>
</dbReference>
<dbReference type="AlphaFoldDB" id="A0A2U8FF21"/>
<evidence type="ECO:0008006" key="3">
    <source>
        <dbReference type="Google" id="ProtNLM"/>
    </source>
</evidence>
<evidence type="ECO:0000313" key="2">
    <source>
        <dbReference type="Proteomes" id="UP000244890"/>
    </source>
</evidence>
<dbReference type="RefSeq" id="WP_108911226.1">
    <property type="nucleotide sequence ID" value="NZ_CP021886.1"/>
</dbReference>
<dbReference type="KEGG" id="had:CDV25_06265"/>
<organism evidence="1 2">
    <name type="scientific">Helicobacter apodemus</name>
    <dbReference type="NCBI Taxonomy" id="135569"/>
    <lineage>
        <taxon>Bacteria</taxon>
        <taxon>Pseudomonadati</taxon>
        <taxon>Campylobacterota</taxon>
        <taxon>Epsilonproteobacteria</taxon>
        <taxon>Campylobacterales</taxon>
        <taxon>Helicobacteraceae</taxon>
        <taxon>Helicobacter</taxon>
    </lineage>
</organism>
<dbReference type="CDD" id="cd03440">
    <property type="entry name" value="hot_dog"/>
    <property type="match status" value="1"/>
</dbReference>
<evidence type="ECO:0000313" key="1">
    <source>
        <dbReference type="EMBL" id="AWI34407.1"/>
    </source>
</evidence>